<name>A0A5D3EA52_9BACE</name>
<keyword evidence="1" id="KW-1133">Transmembrane helix</keyword>
<evidence type="ECO:0000313" key="3">
    <source>
        <dbReference type="Proteomes" id="UP000324383"/>
    </source>
</evidence>
<keyword evidence="3" id="KW-1185">Reference proteome</keyword>
<keyword evidence="1" id="KW-0812">Transmembrane</keyword>
<sequence>MDLTKFKTVNSSVQMTKIVAISCTLISSIAFIAAYSMLYMRIEDLYSRVIVLDTSGKIYESISAPESYMRIYEYEDHVKTFVKKWYEFDEKNYEQNIAIGLELIGNRGKQLLSDYNDINMLNSLIQKNLSYTVKINEIKVDMNTIPVSGYIVFTQTGRRAHGTISRDIKAMFTLYDISRSRENSHGVKIEDWQVEFIRKSTPEESVNY</sequence>
<proteinExistence type="predicted"/>
<reference evidence="2 3" key="1">
    <citation type="submission" date="2019-07" db="EMBL/GenBank/DDBJ databases">
        <title>Draft Genome Sequences of Bacteroides pyogenes Strains Isolated from the Uterus Holstein Dairy Cows with Metritis.</title>
        <authorList>
            <person name="Cunha F."/>
            <person name="Galvao K.N."/>
            <person name="Jeon S.J."/>
            <person name="Jeong K.C."/>
        </authorList>
    </citation>
    <scope>NUCLEOTIDE SEQUENCE [LARGE SCALE GENOMIC DNA]</scope>
    <source>
        <strain evidence="2 3">KG-31</strain>
    </source>
</reference>
<dbReference type="RefSeq" id="WP_148730664.1">
    <property type="nucleotide sequence ID" value="NZ_VKLW01000023.1"/>
</dbReference>
<evidence type="ECO:0000313" key="2">
    <source>
        <dbReference type="EMBL" id="TYK32832.1"/>
    </source>
</evidence>
<gene>
    <name evidence="2" type="ORF">FNJ60_10505</name>
</gene>
<evidence type="ECO:0000256" key="1">
    <source>
        <dbReference type="SAM" id="Phobius"/>
    </source>
</evidence>
<dbReference type="EMBL" id="VKLW01000023">
    <property type="protein sequence ID" value="TYK32832.1"/>
    <property type="molecule type" value="Genomic_DNA"/>
</dbReference>
<protein>
    <recommendedName>
        <fullName evidence="4">Conjugative transposon protein TraK</fullName>
    </recommendedName>
</protein>
<feature type="transmembrane region" description="Helical" evidence="1">
    <location>
        <begin position="18"/>
        <end position="38"/>
    </location>
</feature>
<comment type="caution">
    <text evidence="2">The sequence shown here is derived from an EMBL/GenBank/DDBJ whole genome shotgun (WGS) entry which is preliminary data.</text>
</comment>
<accession>A0A5D3EA52</accession>
<evidence type="ECO:0008006" key="4">
    <source>
        <dbReference type="Google" id="ProtNLM"/>
    </source>
</evidence>
<organism evidence="2 3">
    <name type="scientific">Bacteroides pyogenes</name>
    <dbReference type="NCBI Taxonomy" id="310300"/>
    <lineage>
        <taxon>Bacteria</taxon>
        <taxon>Pseudomonadati</taxon>
        <taxon>Bacteroidota</taxon>
        <taxon>Bacteroidia</taxon>
        <taxon>Bacteroidales</taxon>
        <taxon>Bacteroidaceae</taxon>
        <taxon>Bacteroides</taxon>
    </lineage>
</organism>
<dbReference type="Proteomes" id="UP000324383">
    <property type="component" value="Unassembled WGS sequence"/>
</dbReference>
<keyword evidence="1" id="KW-0472">Membrane</keyword>
<dbReference type="AlphaFoldDB" id="A0A5D3EA52"/>